<evidence type="ECO:0000256" key="4">
    <source>
        <dbReference type="SAM" id="Phobius"/>
    </source>
</evidence>
<sequence length="398" mass="42098">MLTCRHAAVSAGDAGDPVQELDVVLRVAAATLLLTVAIVLVRDAGRERIAWMFLPLALGLCGFLAGNTPDAALKLSGPAAMAASVLSGTAAVPLWWFCLAVFDDDFRFGPLESGGGAAWVLVALLDRGLLLPGQVGNGSTWVLVTMGIAMVAHVGFRLWRDLDGDLVESRRRARMRLSAAFALLLLVDLGVDVVLGFDWKPHWFTLTQNAAILLLAVQLARRLLRGDAGVLAFRGPAVPEPAAETAREPPSLDGGDASDGGLLARLTQLMEIERIHRDPQLTFAAFAARMGAPEAEVRRLVNHRLGARHFRSFLNAWRVADARQALADPSRAGEKMVAIAFDAGFASLASFNRAFKLAEGVSPSAYRAAALARVGGAGREAVRDGAGAAGASRLDPGF</sequence>
<keyword evidence="4" id="KW-1133">Transmembrane helix</keyword>
<dbReference type="GO" id="GO:0003700">
    <property type="term" value="F:DNA-binding transcription factor activity"/>
    <property type="evidence" value="ECO:0007669"/>
    <property type="project" value="InterPro"/>
</dbReference>
<dbReference type="InterPro" id="IPR018060">
    <property type="entry name" value="HTH_AraC"/>
</dbReference>
<gene>
    <name evidence="6" type="ORF">H0E84_12420</name>
</gene>
<keyword evidence="2" id="KW-0238">DNA-binding</keyword>
<dbReference type="PANTHER" id="PTHR43280:SF29">
    <property type="entry name" value="ARAC-FAMILY TRANSCRIPTIONAL REGULATOR"/>
    <property type="match status" value="1"/>
</dbReference>
<protein>
    <submittedName>
        <fullName evidence="6">AraC family transcriptional regulator</fullName>
    </submittedName>
</protein>
<feature type="transmembrane region" description="Helical" evidence="4">
    <location>
        <begin position="49"/>
        <end position="67"/>
    </location>
</feature>
<dbReference type="PANTHER" id="PTHR43280">
    <property type="entry name" value="ARAC-FAMILY TRANSCRIPTIONAL REGULATOR"/>
    <property type="match status" value="1"/>
</dbReference>
<evidence type="ECO:0000259" key="5">
    <source>
        <dbReference type="PROSITE" id="PS01124"/>
    </source>
</evidence>
<proteinExistence type="predicted"/>
<evidence type="ECO:0000313" key="7">
    <source>
        <dbReference type="Proteomes" id="UP000578091"/>
    </source>
</evidence>
<dbReference type="SMART" id="SM00342">
    <property type="entry name" value="HTH_ARAC"/>
    <property type="match status" value="1"/>
</dbReference>
<dbReference type="EMBL" id="JACCKA010000073">
    <property type="protein sequence ID" value="NZA27186.1"/>
    <property type="molecule type" value="Genomic_DNA"/>
</dbReference>
<feature type="transmembrane region" description="Helical" evidence="4">
    <location>
        <begin position="79"/>
        <end position="102"/>
    </location>
</feature>
<keyword evidence="7" id="KW-1185">Reference proteome</keyword>
<dbReference type="Proteomes" id="UP000578091">
    <property type="component" value="Unassembled WGS sequence"/>
</dbReference>
<reference evidence="6 7" key="1">
    <citation type="submission" date="2020-07" db="EMBL/GenBank/DDBJ databases">
        <title>Luteimonas sp. SJ-92.</title>
        <authorList>
            <person name="Huang X.-X."/>
            <person name="Xu L."/>
            <person name="Sun J.-Q."/>
        </authorList>
    </citation>
    <scope>NUCLEOTIDE SEQUENCE [LARGE SCALE GENOMIC DNA]</scope>
    <source>
        <strain evidence="6 7">SJ-92</strain>
    </source>
</reference>
<dbReference type="SUPFAM" id="SSF46689">
    <property type="entry name" value="Homeodomain-like"/>
    <property type="match status" value="1"/>
</dbReference>
<keyword evidence="4" id="KW-0472">Membrane</keyword>
<evidence type="ECO:0000313" key="6">
    <source>
        <dbReference type="EMBL" id="NZA27186.1"/>
    </source>
</evidence>
<feature type="transmembrane region" description="Helical" evidence="4">
    <location>
        <begin position="23"/>
        <end position="42"/>
    </location>
</feature>
<feature type="transmembrane region" description="Helical" evidence="4">
    <location>
        <begin position="114"/>
        <end position="132"/>
    </location>
</feature>
<dbReference type="InterPro" id="IPR018062">
    <property type="entry name" value="HTH_AraC-typ_CS"/>
</dbReference>
<dbReference type="PROSITE" id="PS01124">
    <property type="entry name" value="HTH_ARAC_FAMILY_2"/>
    <property type="match status" value="1"/>
</dbReference>
<dbReference type="AlphaFoldDB" id="A0A853JD19"/>
<feature type="domain" description="HTH araC/xylS-type" evidence="5">
    <location>
        <begin position="264"/>
        <end position="369"/>
    </location>
</feature>
<evidence type="ECO:0000256" key="1">
    <source>
        <dbReference type="ARBA" id="ARBA00023015"/>
    </source>
</evidence>
<evidence type="ECO:0000256" key="3">
    <source>
        <dbReference type="ARBA" id="ARBA00023163"/>
    </source>
</evidence>
<feature type="transmembrane region" description="Helical" evidence="4">
    <location>
        <begin position="177"/>
        <end position="197"/>
    </location>
</feature>
<dbReference type="Pfam" id="PF12833">
    <property type="entry name" value="HTH_18"/>
    <property type="match status" value="1"/>
</dbReference>
<keyword evidence="4" id="KW-0812">Transmembrane</keyword>
<dbReference type="PROSITE" id="PS00041">
    <property type="entry name" value="HTH_ARAC_FAMILY_1"/>
    <property type="match status" value="1"/>
</dbReference>
<comment type="caution">
    <text evidence="6">The sequence shown here is derived from an EMBL/GenBank/DDBJ whole genome shotgun (WGS) entry which is preliminary data.</text>
</comment>
<keyword evidence="1" id="KW-0805">Transcription regulation</keyword>
<dbReference type="InterPro" id="IPR009057">
    <property type="entry name" value="Homeodomain-like_sf"/>
</dbReference>
<dbReference type="GO" id="GO:0043565">
    <property type="term" value="F:sequence-specific DNA binding"/>
    <property type="evidence" value="ECO:0007669"/>
    <property type="project" value="InterPro"/>
</dbReference>
<feature type="transmembrane region" description="Helical" evidence="4">
    <location>
        <begin position="138"/>
        <end position="156"/>
    </location>
</feature>
<dbReference type="Gene3D" id="1.10.10.60">
    <property type="entry name" value="Homeodomain-like"/>
    <property type="match status" value="1"/>
</dbReference>
<keyword evidence="3" id="KW-0804">Transcription</keyword>
<organism evidence="6 7">
    <name type="scientific">Luteimonas salinisoli</name>
    <dbReference type="NCBI Taxonomy" id="2752307"/>
    <lineage>
        <taxon>Bacteria</taxon>
        <taxon>Pseudomonadati</taxon>
        <taxon>Pseudomonadota</taxon>
        <taxon>Gammaproteobacteria</taxon>
        <taxon>Lysobacterales</taxon>
        <taxon>Lysobacteraceae</taxon>
        <taxon>Luteimonas</taxon>
    </lineage>
</organism>
<name>A0A853JD19_9GAMM</name>
<accession>A0A853JD19</accession>
<evidence type="ECO:0000256" key="2">
    <source>
        <dbReference type="ARBA" id="ARBA00023125"/>
    </source>
</evidence>